<sequence length="69" mass="7313">MPSRNRGRESTLDTPLAMGGIGFLFAICSPFTSLEWNVPEAIATFGNSLYSGSGESLGSGKQITSTQNR</sequence>
<proteinExistence type="predicted"/>
<dbReference type="EMBL" id="CM046390">
    <property type="protein sequence ID" value="KAI8563045.1"/>
    <property type="molecule type" value="Genomic_DNA"/>
</dbReference>
<gene>
    <name evidence="1" type="ORF">RHMOL_Rhmol03G0082700</name>
</gene>
<accession>A0ACC0PBM5</accession>
<reference evidence="1" key="1">
    <citation type="submission" date="2022-02" db="EMBL/GenBank/DDBJ databases">
        <title>Plant Genome Project.</title>
        <authorList>
            <person name="Zhang R.-G."/>
        </authorList>
    </citation>
    <scope>NUCLEOTIDE SEQUENCE</scope>
    <source>
        <strain evidence="1">AT1</strain>
    </source>
</reference>
<evidence type="ECO:0000313" key="1">
    <source>
        <dbReference type="EMBL" id="KAI8563045.1"/>
    </source>
</evidence>
<dbReference type="Proteomes" id="UP001062846">
    <property type="component" value="Chromosome 3"/>
</dbReference>
<evidence type="ECO:0000313" key="2">
    <source>
        <dbReference type="Proteomes" id="UP001062846"/>
    </source>
</evidence>
<keyword evidence="2" id="KW-1185">Reference proteome</keyword>
<comment type="caution">
    <text evidence="1">The sequence shown here is derived from an EMBL/GenBank/DDBJ whole genome shotgun (WGS) entry which is preliminary data.</text>
</comment>
<name>A0ACC0PBM5_RHOML</name>
<organism evidence="1 2">
    <name type="scientific">Rhododendron molle</name>
    <name type="common">Chinese azalea</name>
    <name type="synonym">Azalea mollis</name>
    <dbReference type="NCBI Taxonomy" id="49168"/>
    <lineage>
        <taxon>Eukaryota</taxon>
        <taxon>Viridiplantae</taxon>
        <taxon>Streptophyta</taxon>
        <taxon>Embryophyta</taxon>
        <taxon>Tracheophyta</taxon>
        <taxon>Spermatophyta</taxon>
        <taxon>Magnoliopsida</taxon>
        <taxon>eudicotyledons</taxon>
        <taxon>Gunneridae</taxon>
        <taxon>Pentapetalae</taxon>
        <taxon>asterids</taxon>
        <taxon>Ericales</taxon>
        <taxon>Ericaceae</taxon>
        <taxon>Ericoideae</taxon>
        <taxon>Rhodoreae</taxon>
        <taxon>Rhododendron</taxon>
    </lineage>
</organism>
<protein>
    <submittedName>
        <fullName evidence="1">Uncharacterized protein</fullName>
    </submittedName>
</protein>